<evidence type="ECO:0000256" key="2">
    <source>
        <dbReference type="ARBA" id="ARBA00022630"/>
    </source>
</evidence>
<comment type="similarity">
    <text evidence="1">Belongs to the oxygen-dependent FAD-linked oxidoreductase family.</text>
</comment>
<dbReference type="AlphaFoldDB" id="A0A179GDC3"/>
<evidence type="ECO:0000256" key="5">
    <source>
        <dbReference type="SAM" id="SignalP"/>
    </source>
</evidence>
<name>A0A179GDC3_PURLI</name>
<dbReference type="PANTHER" id="PTHR42973:SF34">
    <property type="entry name" value="FAD BINDING DOMAIN PROTEIN (AFU_ORTHOLOGUE AFUA_3G02770)"/>
    <property type="match status" value="1"/>
</dbReference>
<keyword evidence="3" id="KW-0274">FAD</keyword>
<proteinExistence type="inferred from homology"/>
<keyword evidence="5" id="KW-0732">Signal</keyword>
<dbReference type="GeneID" id="28892933"/>
<dbReference type="Gene3D" id="3.30.465.10">
    <property type="match status" value="1"/>
</dbReference>
<evidence type="ECO:0000313" key="12">
    <source>
        <dbReference type="Proteomes" id="UP000245956"/>
    </source>
</evidence>
<comment type="caution">
    <text evidence="8">The sequence shown here is derived from an EMBL/GenBank/DDBJ whole genome shotgun (WGS) entry which is preliminary data.</text>
</comment>
<protein>
    <submittedName>
        <fullName evidence="7">CAZyme family AA7</fullName>
    </submittedName>
    <submittedName>
        <fullName evidence="8">FAD binding domain-containingprotein</fullName>
    </submittedName>
</protein>
<dbReference type="InterPro" id="IPR036318">
    <property type="entry name" value="FAD-bd_PCMH-like_sf"/>
</dbReference>
<dbReference type="EMBL" id="LSBI01000016">
    <property type="protein sequence ID" value="OAQ75827.1"/>
    <property type="molecule type" value="Genomic_DNA"/>
</dbReference>
<dbReference type="InterPro" id="IPR050416">
    <property type="entry name" value="FAD-linked_Oxidoreductase"/>
</dbReference>
<dbReference type="EMBL" id="LSBH01000004">
    <property type="protein sequence ID" value="OAQ80518.1"/>
    <property type="molecule type" value="Genomic_DNA"/>
</dbReference>
<keyword evidence="13" id="KW-1185">Reference proteome</keyword>
<dbReference type="InterPro" id="IPR016166">
    <property type="entry name" value="FAD-bd_PCMH"/>
</dbReference>
<feature type="domain" description="FAD-binding PCMH-type" evidence="6">
    <location>
        <begin position="86"/>
        <end position="258"/>
    </location>
</feature>
<evidence type="ECO:0000256" key="4">
    <source>
        <dbReference type="ARBA" id="ARBA00023002"/>
    </source>
</evidence>
<evidence type="ECO:0000313" key="11">
    <source>
        <dbReference type="Proteomes" id="UP000078340"/>
    </source>
</evidence>
<evidence type="ECO:0000259" key="6">
    <source>
        <dbReference type="PROSITE" id="PS51387"/>
    </source>
</evidence>
<dbReference type="Proteomes" id="UP001287286">
    <property type="component" value="Unassembled WGS sequence"/>
</dbReference>
<dbReference type="EMBL" id="LCWV01000008">
    <property type="protein sequence ID" value="PWI70766.1"/>
    <property type="molecule type" value="Genomic_DNA"/>
</dbReference>
<dbReference type="Gene3D" id="3.40.462.20">
    <property type="match status" value="1"/>
</dbReference>
<evidence type="ECO:0000313" key="9">
    <source>
        <dbReference type="EMBL" id="OAQ80518.1"/>
    </source>
</evidence>
<dbReference type="Proteomes" id="UP000078240">
    <property type="component" value="Unassembled WGS sequence"/>
</dbReference>
<dbReference type="PANTHER" id="PTHR42973">
    <property type="entry name" value="BINDING OXIDOREDUCTASE, PUTATIVE (AFU_ORTHOLOGUE AFUA_1G17690)-RELATED"/>
    <property type="match status" value="1"/>
</dbReference>
<reference evidence="10" key="1">
    <citation type="submission" date="2015-05" db="EMBL/GenBank/DDBJ databases">
        <authorList>
            <person name="Wang D.B."/>
            <person name="Wang M."/>
        </authorList>
    </citation>
    <scope>NUCLEOTIDE SEQUENCE</scope>
    <source>
        <strain evidence="10">36-1</strain>
    </source>
</reference>
<dbReference type="Proteomes" id="UP000245956">
    <property type="component" value="Unassembled WGS sequence"/>
</dbReference>
<dbReference type="GO" id="GO:0016491">
    <property type="term" value="F:oxidoreductase activity"/>
    <property type="evidence" value="ECO:0007669"/>
    <property type="project" value="UniProtKB-KW"/>
</dbReference>
<reference evidence="7 13" key="5">
    <citation type="journal article" date="2024" name="Microbiol. Resour. Announc.">
        <title>Genome annotations for the ascomycete fungi Trichoderma harzianum, Trichoderma aggressivum, and Purpureocillium lilacinum.</title>
        <authorList>
            <person name="Beijen E.P.W."/>
            <person name="Ohm R.A."/>
        </authorList>
    </citation>
    <scope>NUCLEOTIDE SEQUENCE [LARGE SCALE GENOMIC DNA]</scope>
    <source>
        <strain evidence="7 13">CBS 150709</strain>
    </source>
</reference>
<dbReference type="PROSITE" id="PS51387">
    <property type="entry name" value="FAD_PCMH"/>
    <property type="match status" value="1"/>
</dbReference>
<keyword evidence="4" id="KW-0560">Oxidoreductase</keyword>
<dbReference type="InterPro" id="IPR016169">
    <property type="entry name" value="FAD-bd_PCMH_sub2"/>
</dbReference>
<dbReference type="GO" id="GO:0071949">
    <property type="term" value="F:FAD binding"/>
    <property type="evidence" value="ECO:0007669"/>
    <property type="project" value="InterPro"/>
</dbReference>
<dbReference type="Proteomes" id="UP000078340">
    <property type="component" value="Unassembled WGS sequence"/>
</dbReference>
<evidence type="ECO:0000256" key="3">
    <source>
        <dbReference type="ARBA" id="ARBA00022827"/>
    </source>
</evidence>
<dbReference type="InterPro" id="IPR006094">
    <property type="entry name" value="Oxid_FAD_bind_N"/>
</dbReference>
<evidence type="ECO:0000256" key="1">
    <source>
        <dbReference type="ARBA" id="ARBA00005466"/>
    </source>
</evidence>
<dbReference type="OMA" id="AQQYVAF"/>
<dbReference type="KEGG" id="plj:28892933"/>
<dbReference type="SUPFAM" id="SSF56176">
    <property type="entry name" value="FAD-binding/transporter-associated domain-like"/>
    <property type="match status" value="1"/>
</dbReference>
<evidence type="ECO:0000313" key="13">
    <source>
        <dbReference type="Proteomes" id="UP001287286"/>
    </source>
</evidence>
<accession>A0A179GDC3</accession>
<evidence type="ECO:0000313" key="8">
    <source>
        <dbReference type="EMBL" id="OAQ75827.1"/>
    </source>
</evidence>
<reference evidence="8 11" key="3">
    <citation type="submission" date="2016-02" db="EMBL/GenBank/DDBJ databases">
        <title>Biosynthesis of antibiotic leucinostatins and their inhibition on Phytophthora in bio-control Purpureocillium lilacinum.</title>
        <authorList>
            <person name="Wang G."/>
            <person name="Liu Z."/>
            <person name="Lin R."/>
            <person name="Li E."/>
            <person name="Mao Z."/>
            <person name="Ling J."/>
            <person name="Yin W."/>
            <person name="Xie B."/>
        </authorList>
    </citation>
    <scope>NUCLEOTIDE SEQUENCE [LARGE SCALE GENOMIC DNA]</scope>
    <source>
        <strain evidence="9">PLBJ-1</strain>
        <strain evidence="8">PLFJ-1</strain>
    </source>
</reference>
<dbReference type="Pfam" id="PF01565">
    <property type="entry name" value="FAD_binding_4"/>
    <property type="match status" value="1"/>
</dbReference>
<dbReference type="Gene3D" id="3.30.43.10">
    <property type="entry name" value="Uridine Diphospho-n-acetylenolpyruvylglucosamine Reductase, domain 2"/>
    <property type="match status" value="1"/>
</dbReference>
<feature type="signal peptide" evidence="5">
    <location>
        <begin position="1"/>
        <end position="19"/>
    </location>
</feature>
<gene>
    <name evidence="10" type="ORF">PCL_12134</name>
    <name evidence="7" type="ORF">Purlil1_5140</name>
    <name evidence="9" type="ORF">VFPBJ_06103</name>
    <name evidence="8" type="ORF">VFPFJ_10817</name>
</gene>
<keyword evidence="2" id="KW-0285">Flavoprotein</keyword>
<reference evidence="7" key="4">
    <citation type="submission" date="2023-11" db="EMBL/GenBank/DDBJ databases">
        <authorList>
            <person name="Beijen E."/>
            <person name="Ohm R.A."/>
        </authorList>
    </citation>
    <scope>NUCLEOTIDE SEQUENCE</scope>
    <source>
        <strain evidence="7">CBS 150709</strain>
    </source>
</reference>
<dbReference type="RefSeq" id="XP_018173600.1">
    <property type="nucleotide sequence ID" value="XM_018327884.1"/>
</dbReference>
<dbReference type="InterPro" id="IPR016167">
    <property type="entry name" value="FAD-bd_PCMH_sub1"/>
</dbReference>
<sequence length="521" mass="56418">MRLLSLALPVLLRLGLARATFTLSEVEDQISSYLDQNETIAERSLPQIGCAVACGFLAFTLPKRLSYPDTPDYEFEESRYWSQQQALTRPSCRFSPASAEEVSLAVLTLRLTQCKFAVKSGGHAAFSGASNIKDGLTIDLINLNKISLSADQKQTSVGAGNVWYDVFTYLTPKGLTVIGGRVSAIGVGGLTLGGGISFFSARYGWACDNVNNYQVVLADGSIRDVSYKSSYSDLYWALRGGGNNFGIVTRFDLATYPQGDLWAGAKTFLYTKETAAAVDNAFYYLGINGPSDPYAQTIVAYAYAQTQGVFVIATDLQYGKPVANPPIFQNFTSIPGAIADTMRITDLPGLTIEFNNTNPGGFRQSYWTYTVGNDPDLMAEMVAAYMDEVNKVKDAPGLVPSAVYQPITTSMTSQFSKNGGNPLGLAGQGPLNVVNIAISWSNAADDARILAAGQNMVDRAVAAAKARGLDHPFLYQNYASQQQNVFPSYGSDNLARLRSISAKYDPTKVWQKLQPGYFKLG</sequence>
<dbReference type="EMBL" id="JAWRVI010000015">
    <property type="protein sequence ID" value="KAK4090468.1"/>
    <property type="molecule type" value="Genomic_DNA"/>
</dbReference>
<reference evidence="10 12" key="2">
    <citation type="journal article" date="2016" name="Front. Microbiol.">
        <title>Genome and transcriptome sequences reveal the specific parasitism of the nematophagous Purpureocillium lilacinum 36-1.</title>
        <authorList>
            <person name="Xie J."/>
            <person name="Li S."/>
            <person name="Mo C."/>
            <person name="Xiao X."/>
            <person name="Peng D."/>
            <person name="Wang G."/>
            <person name="Xiao Y."/>
        </authorList>
    </citation>
    <scope>NUCLEOTIDE SEQUENCE [LARGE SCALE GENOMIC DNA]</scope>
    <source>
        <strain evidence="10 12">36-1</strain>
    </source>
</reference>
<organism evidence="8 11">
    <name type="scientific">Purpureocillium lilacinum</name>
    <name type="common">Paecilomyces lilacinus</name>
    <dbReference type="NCBI Taxonomy" id="33203"/>
    <lineage>
        <taxon>Eukaryota</taxon>
        <taxon>Fungi</taxon>
        <taxon>Dikarya</taxon>
        <taxon>Ascomycota</taxon>
        <taxon>Pezizomycotina</taxon>
        <taxon>Sordariomycetes</taxon>
        <taxon>Hypocreomycetidae</taxon>
        <taxon>Hypocreales</taxon>
        <taxon>Ophiocordycipitaceae</taxon>
        <taxon>Purpureocillium</taxon>
    </lineage>
</organism>
<feature type="chain" id="PRO_5010068109" evidence="5">
    <location>
        <begin position="20"/>
        <end position="521"/>
    </location>
</feature>
<evidence type="ECO:0000313" key="7">
    <source>
        <dbReference type="EMBL" id="KAK4090468.1"/>
    </source>
</evidence>
<evidence type="ECO:0000313" key="10">
    <source>
        <dbReference type="EMBL" id="PWI70766.1"/>
    </source>
</evidence>